<evidence type="ECO:0000313" key="2">
    <source>
        <dbReference type="Proteomes" id="UP001056120"/>
    </source>
</evidence>
<comment type="caution">
    <text evidence="1">The sequence shown here is derived from an EMBL/GenBank/DDBJ whole genome shotgun (WGS) entry which is preliminary data.</text>
</comment>
<protein>
    <submittedName>
        <fullName evidence="1">Uncharacterized protein</fullName>
    </submittedName>
</protein>
<accession>A0ACB9IED4</accession>
<gene>
    <name evidence="1" type="ORF">L1987_22044</name>
</gene>
<dbReference type="Proteomes" id="UP001056120">
    <property type="component" value="Linkage Group LG08"/>
</dbReference>
<reference evidence="1 2" key="2">
    <citation type="journal article" date="2022" name="Mol. Ecol. Resour.">
        <title>The genomes of chicory, endive, great burdock and yacon provide insights into Asteraceae paleo-polyploidization history and plant inulin production.</title>
        <authorList>
            <person name="Fan W."/>
            <person name="Wang S."/>
            <person name="Wang H."/>
            <person name="Wang A."/>
            <person name="Jiang F."/>
            <person name="Liu H."/>
            <person name="Zhao H."/>
            <person name="Xu D."/>
            <person name="Zhang Y."/>
        </authorList>
    </citation>
    <scope>NUCLEOTIDE SEQUENCE [LARGE SCALE GENOMIC DNA]</scope>
    <source>
        <strain evidence="2">cv. Yunnan</strain>
        <tissue evidence="1">Leaves</tissue>
    </source>
</reference>
<keyword evidence="2" id="KW-1185">Reference proteome</keyword>
<sequence>MTIHIVTKTAVQNSNKYLVAKDSTDSKPLTPVVEENKGPVTQPNLTCLAFDPLLNALDLTHLQVITQCTRTCPFTCHQ</sequence>
<evidence type="ECO:0000313" key="1">
    <source>
        <dbReference type="EMBL" id="KAI3806151.1"/>
    </source>
</evidence>
<proteinExistence type="predicted"/>
<organism evidence="1 2">
    <name type="scientific">Smallanthus sonchifolius</name>
    <dbReference type="NCBI Taxonomy" id="185202"/>
    <lineage>
        <taxon>Eukaryota</taxon>
        <taxon>Viridiplantae</taxon>
        <taxon>Streptophyta</taxon>
        <taxon>Embryophyta</taxon>
        <taxon>Tracheophyta</taxon>
        <taxon>Spermatophyta</taxon>
        <taxon>Magnoliopsida</taxon>
        <taxon>eudicotyledons</taxon>
        <taxon>Gunneridae</taxon>
        <taxon>Pentapetalae</taxon>
        <taxon>asterids</taxon>
        <taxon>campanulids</taxon>
        <taxon>Asterales</taxon>
        <taxon>Asteraceae</taxon>
        <taxon>Asteroideae</taxon>
        <taxon>Heliantheae alliance</taxon>
        <taxon>Millerieae</taxon>
        <taxon>Smallanthus</taxon>
    </lineage>
</organism>
<name>A0ACB9IED4_9ASTR</name>
<reference evidence="2" key="1">
    <citation type="journal article" date="2022" name="Mol. Ecol. Resour.">
        <title>The genomes of chicory, endive, great burdock and yacon provide insights into Asteraceae palaeo-polyploidization history and plant inulin production.</title>
        <authorList>
            <person name="Fan W."/>
            <person name="Wang S."/>
            <person name="Wang H."/>
            <person name="Wang A."/>
            <person name="Jiang F."/>
            <person name="Liu H."/>
            <person name="Zhao H."/>
            <person name="Xu D."/>
            <person name="Zhang Y."/>
        </authorList>
    </citation>
    <scope>NUCLEOTIDE SEQUENCE [LARGE SCALE GENOMIC DNA]</scope>
    <source>
        <strain evidence="2">cv. Yunnan</strain>
    </source>
</reference>
<dbReference type="EMBL" id="CM042025">
    <property type="protein sequence ID" value="KAI3806151.1"/>
    <property type="molecule type" value="Genomic_DNA"/>
</dbReference>